<evidence type="ECO:0000256" key="14">
    <source>
        <dbReference type="SAM" id="Phobius"/>
    </source>
</evidence>
<dbReference type="InterPro" id="IPR005828">
    <property type="entry name" value="MFS_sugar_transport-like"/>
</dbReference>
<feature type="transmembrane region" description="Helical" evidence="14">
    <location>
        <begin position="391"/>
        <end position="415"/>
    </location>
</feature>
<evidence type="ECO:0000256" key="9">
    <source>
        <dbReference type="ARBA" id="ARBA00044656"/>
    </source>
</evidence>
<feature type="transmembrane region" description="Helical" evidence="14">
    <location>
        <begin position="79"/>
        <end position="97"/>
    </location>
</feature>
<feature type="transmembrane region" description="Helical" evidence="14">
    <location>
        <begin position="144"/>
        <end position="165"/>
    </location>
</feature>
<dbReference type="PANTHER" id="PTHR48022">
    <property type="entry name" value="PLASTIDIC GLUCOSE TRANSPORTER 4"/>
    <property type="match status" value="1"/>
</dbReference>
<dbReference type="AlphaFoldDB" id="A0AAD1UED3"/>
<comment type="caution">
    <text evidence="16">The sequence shown here is derived from an EMBL/GenBank/DDBJ whole genome shotgun (WGS) entry which is preliminary data.</text>
</comment>
<feature type="transmembrane region" description="Helical" evidence="14">
    <location>
        <begin position="465"/>
        <end position="485"/>
    </location>
</feature>
<comment type="catalytic activity">
    <reaction evidence="8">
        <text>D-glucose(out) = D-glucose(in)</text>
        <dbReference type="Rhea" id="RHEA:60376"/>
        <dbReference type="ChEBI" id="CHEBI:4167"/>
    </reaction>
    <physiologicalReaction direction="left-to-right" evidence="8">
        <dbReference type="Rhea" id="RHEA:60377"/>
    </physiologicalReaction>
</comment>
<evidence type="ECO:0000256" key="7">
    <source>
        <dbReference type="ARBA" id="ARBA00044637"/>
    </source>
</evidence>
<comment type="catalytic activity">
    <reaction evidence="10">
        <text>D-mannose(out) = D-mannose(in)</text>
        <dbReference type="Rhea" id="RHEA:78391"/>
        <dbReference type="ChEBI" id="CHEBI:4208"/>
    </reaction>
    <physiologicalReaction direction="left-to-right" evidence="10">
        <dbReference type="Rhea" id="RHEA:78392"/>
    </physiologicalReaction>
</comment>
<feature type="transmembrane region" description="Helical" evidence="14">
    <location>
        <begin position="205"/>
        <end position="224"/>
    </location>
</feature>
<sequence length="543" mass="62018">MENFPYMILWGAFLTIGHFHFGFLVNSLNVLWSFTPCIYGFPEEDTRLIDAIAFVIFPATAVIGGAISWKLSRYGKRKALIVSSLISLIGSGLTFIQSHYFMIVGRAVLGIGFGVTNAVSPLFLYEISRKKNEKSNLPKLEHLIVSIQFWIILGYAIPSILELYIRDQITDATHMSVSGQFQDYEFSRNSFCEAIEGTHIIWREMYAVAAIVTVIKLLALLLIFRKENPNYVQHCEQKSLSLSSKEAEPKFMSSGINNSVESQQSTQCEESLLEQDTWSRLCTVRERRKLLACFVMRGFNQLTGLDIVINYGNHFIFSLSAPSLSLGFFLVTIGIFFPLIAMFFLLKFGRKTLFMIAMILMCFNCCILFQLAEKLTIWQAQVPIFESFPNFGSSIFIVMYMLTSYMTLLSTPMLYSCETLSDKGMAVITMIHWSIITVISLIPSIAMIVVERLGNRVQFRMGNAIYFFIFSGTAILGFFFTYMFVKETKDKTKEEIDQEFDTPLFELDSEKLYRSVRDIERRKSSLEWKLSLCREAKNTGING</sequence>
<comment type="catalytic activity">
    <reaction evidence="11">
        <text>D-glucosamine(out) = D-glucosamine(in)</text>
        <dbReference type="Rhea" id="RHEA:78423"/>
        <dbReference type="ChEBI" id="CHEBI:58723"/>
    </reaction>
    <physiologicalReaction direction="left-to-right" evidence="11">
        <dbReference type="Rhea" id="RHEA:78424"/>
    </physiologicalReaction>
</comment>
<feature type="transmembrane region" description="Helical" evidence="14">
    <location>
        <begin position="290"/>
        <end position="312"/>
    </location>
</feature>
<feature type="transmembrane region" description="Helical" evidence="14">
    <location>
        <begin position="324"/>
        <end position="346"/>
    </location>
</feature>
<comment type="catalytic activity">
    <reaction evidence="7">
        <text>D-galactose(in) = D-galactose(out)</text>
        <dbReference type="Rhea" id="RHEA:34915"/>
        <dbReference type="ChEBI" id="CHEBI:4139"/>
    </reaction>
    <physiologicalReaction direction="right-to-left" evidence="7">
        <dbReference type="Rhea" id="RHEA:34917"/>
    </physiologicalReaction>
</comment>
<evidence type="ECO:0000256" key="3">
    <source>
        <dbReference type="ARBA" id="ARBA00011738"/>
    </source>
</evidence>
<gene>
    <name evidence="16" type="ORF">ECRASSUSDP1_LOCUS5214</name>
</gene>
<evidence type="ECO:0000256" key="1">
    <source>
        <dbReference type="ARBA" id="ARBA00004141"/>
    </source>
</evidence>
<keyword evidence="5 14" id="KW-1133">Transmembrane helix</keyword>
<organism evidence="16 17">
    <name type="scientific">Euplotes crassus</name>
    <dbReference type="NCBI Taxonomy" id="5936"/>
    <lineage>
        <taxon>Eukaryota</taxon>
        <taxon>Sar</taxon>
        <taxon>Alveolata</taxon>
        <taxon>Ciliophora</taxon>
        <taxon>Intramacronucleata</taxon>
        <taxon>Spirotrichea</taxon>
        <taxon>Hypotrichia</taxon>
        <taxon>Euplotida</taxon>
        <taxon>Euplotidae</taxon>
        <taxon>Moneuplotes</taxon>
    </lineage>
</organism>
<evidence type="ECO:0000256" key="5">
    <source>
        <dbReference type="ARBA" id="ARBA00022989"/>
    </source>
</evidence>
<dbReference type="PROSITE" id="PS50850">
    <property type="entry name" value="MFS"/>
    <property type="match status" value="1"/>
</dbReference>
<evidence type="ECO:0000256" key="12">
    <source>
        <dbReference type="ARBA" id="ARBA00044710"/>
    </source>
</evidence>
<reference evidence="16" key="1">
    <citation type="submission" date="2023-07" db="EMBL/GenBank/DDBJ databases">
        <authorList>
            <consortium name="AG Swart"/>
            <person name="Singh M."/>
            <person name="Singh A."/>
            <person name="Seah K."/>
            <person name="Emmerich C."/>
        </authorList>
    </citation>
    <scope>NUCLEOTIDE SEQUENCE</scope>
    <source>
        <strain evidence="16">DP1</strain>
    </source>
</reference>
<keyword evidence="4 14" id="KW-0812">Transmembrane</keyword>
<accession>A0AAD1UED3</accession>
<evidence type="ECO:0000256" key="2">
    <source>
        <dbReference type="ARBA" id="ARBA00010992"/>
    </source>
</evidence>
<evidence type="ECO:0000256" key="11">
    <source>
        <dbReference type="ARBA" id="ARBA00044668"/>
    </source>
</evidence>
<comment type="catalytic activity">
    <reaction evidence="9">
        <text>D-xylose(out) = D-xylose(in)</text>
        <dbReference type="Rhea" id="RHEA:78427"/>
        <dbReference type="ChEBI" id="CHEBI:53455"/>
    </reaction>
    <physiologicalReaction direction="left-to-right" evidence="9">
        <dbReference type="Rhea" id="RHEA:78428"/>
    </physiologicalReaction>
</comment>
<proteinExistence type="inferred from homology"/>
<dbReference type="InterPro" id="IPR003663">
    <property type="entry name" value="Sugar/inositol_transpt"/>
</dbReference>
<dbReference type="SUPFAM" id="SSF103473">
    <property type="entry name" value="MFS general substrate transporter"/>
    <property type="match status" value="1"/>
</dbReference>
<comment type="catalytic activity">
    <reaction evidence="12">
        <text>D-fructose(out) = D-fructose(in)</text>
        <dbReference type="Rhea" id="RHEA:60372"/>
        <dbReference type="ChEBI" id="CHEBI:37721"/>
    </reaction>
    <physiologicalReaction direction="left-to-right" evidence="12">
        <dbReference type="Rhea" id="RHEA:60373"/>
    </physiologicalReaction>
</comment>
<dbReference type="Gene3D" id="1.20.1250.20">
    <property type="entry name" value="MFS general substrate transporter like domains"/>
    <property type="match status" value="1"/>
</dbReference>
<keyword evidence="17" id="KW-1185">Reference proteome</keyword>
<feature type="transmembrane region" description="Helical" evidence="14">
    <location>
        <begin position="7"/>
        <end position="28"/>
    </location>
</feature>
<dbReference type="InterPro" id="IPR050360">
    <property type="entry name" value="MFS_Sugar_Transporters"/>
</dbReference>
<feature type="transmembrane region" description="Helical" evidence="14">
    <location>
        <begin position="48"/>
        <end position="67"/>
    </location>
</feature>
<comment type="subunit">
    <text evidence="3">Homodimer.</text>
</comment>
<evidence type="ECO:0000256" key="13">
    <source>
        <dbReference type="ARBA" id="ARBA00044780"/>
    </source>
</evidence>
<name>A0AAD1UED3_EUPCR</name>
<dbReference type="PANTHER" id="PTHR48022:SF2">
    <property type="entry name" value="PLASTIDIC GLUCOSE TRANSPORTER 4"/>
    <property type="match status" value="1"/>
</dbReference>
<evidence type="ECO:0000313" key="17">
    <source>
        <dbReference type="Proteomes" id="UP001295684"/>
    </source>
</evidence>
<evidence type="ECO:0000256" key="4">
    <source>
        <dbReference type="ARBA" id="ARBA00022692"/>
    </source>
</evidence>
<protein>
    <recommendedName>
        <fullName evidence="13">Hexose transporter 1</fullName>
    </recommendedName>
</protein>
<feature type="domain" description="Major facilitator superfamily (MFS) profile" evidence="15">
    <location>
        <begin position="1"/>
        <end position="489"/>
    </location>
</feature>
<dbReference type="PRINTS" id="PR00171">
    <property type="entry name" value="SUGRTRNSPORT"/>
</dbReference>
<feature type="transmembrane region" description="Helical" evidence="14">
    <location>
        <begin position="353"/>
        <end position="371"/>
    </location>
</feature>
<feature type="transmembrane region" description="Helical" evidence="14">
    <location>
        <begin position="427"/>
        <end position="450"/>
    </location>
</feature>
<keyword evidence="6 14" id="KW-0472">Membrane</keyword>
<dbReference type="GO" id="GO:0016020">
    <property type="term" value="C:membrane"/>
    <property type="evidence" value="ECO:0007669"/>
    <property type="project" value="UniProtKB-SubCell"/>
</dbReference>
<dbReference type="Pfam" id="PF00083">
    <property type="entry name" value="Sugar_tr"/>
    <property type="match status" value="1"/>
</dbReference>
<evidence type="ECO:0000259" key="15">
    <source>
        <dbReference type="PROSITE" id="PS50850"/>
    </source>
</evidence>
<evidence type="ECO:0000313" key="16">
    <source>
        <dbReference type="EMBL" id="CAI2363874.1"/>
    </source>
</evidence>
<dbReference type="EMBL" id="CAMPGE010005025">
    <property type="protein sequence ID" value="CAI2363874.1"/>
    <property type="molecule type" value="Genomic_DNA"/>
</dbReference>
<dbReference type="InterPro" id="IPR036259">
    <property type="entry name" value="MFS_trans_sf"/>
</dbReference>
<evidence type="ECO:0000256" key="6">
    <source>
        <dbReference type="ARBA" id="ARBA00023136"/>
    </source>
</evidence>
<dbReference type="GO" id="GO:0005351">
    <property type="term" value="F:carbohydrate:proton symporter activity"/>
    <property type="evidence" value="ECO:0007669"/>
    <property type="project" value="TreeGrafter"/>
</dbReference>
<evidence type="ECO:0000256" key="8">
    <source>
        <dbReference type="ARBA" id="ARBA00044648"/>
    </source>
</evidence>
<feature type="transmembrane region" description="Helical" evidence="14">
    <location>
        <begin position="103"/>
        <end position="124"/>
    </location>
</feature>
<evidence type="ECO:0000256" key="10">
    <source>
        <dbReference type="ARBA" id="ARBA00044662"/>
    </source>
</evidence>
<comment type="subcellular location">
    <subcellularLocation>
        <location evidence="1">Membrane</location>
        <topology evidence="1">Multi-pass membrane protein</topology>
    </subcellularLocation>
</comment>
<comment type="similarity">
    <text evidence="2">Belongs to the major facilitator superfamily. Sugar transporter (TC 2.A.1.1) family.</text>
</comment>
<dbReference type="InterPro" id="IPR020846">
    <property type="entry name" value="MFS_dom"/>
</dbReference>
<dbReference type="Proteomes" id="UP001295684">
    <property type="component" value="Unassembled WGS sequence"/>
</dbReference>